<dbReference type="SUPFAM" id="SSF57845">
    <property type="entry name" value="B-box zinc-binding domain"/>
    <property type="match status" value="1"/>
</dbReference>
<dbReference type="FunCoup" id="A0A151ZE74">
    <property type="interactions" value="27"/>
</dbReference>
<dbReference type="Gene3D" id="2.120.10.80">
    <property type="entry name" value="Kelch-type beta propeller"/>
    <property type="match status" value="1"/>
</dbReference>
<dbReference type="InterPro" id="IPR040328">
    <property type="entry name" value="DDB_G0279899-like"/>
</dbReference>
<keyword evidence="2" id="KW-0175">Coiled coil</keyword>
<feature type="coiled-coil region" evidence="2">
    <location>
        <begin position="47"/>
        <end position="74"/>
    </location>
</feature>
<comment type="caution">
    <text evidence="4">The sequence shown here is derived from an EMBL/GenBank/DDBJ whole genome shotgun (WGS) entry which is preliminary data.</text>
</comment>
<keyword evidence="1" id="KW-0479">Metal-binding</keyword>
<dbReference type="Gene3D" id="3.30.160.60">
    <property type="entry name" value="Classic Zinc Finger"/>
    <property type="match status" value="1"/>
</dbReference>
<dbReference type="InterPro" id="IPR015915">
    <property type="entry name" value="Kelch-typ_b-propeller"/>
</dbReference>
<dbReference type="SUPFAM" id="SSF117281">
    <property type="entry name" value="Kelch motif"/>
    <property type="match status" value="1"/>
</dbReference>
<dbReference type="CDD" id="cd19756">
    <property type="entry name" value="Bbox2"/>
    <property type="match status" value="1"/>
</dbReference>
<dbReference type="Proteomes" id="UP000076078">
    <property type="component" value="Unassembled WGS sequence"/>
</dbReference>
<keyword evidence="5" id="KW-1185">Reference proteome</keyword>
<evidence type="ECO:0000313" key="5">
    <source>
        <dbReference type="Proteomes" id="UP000076078"/>
    </source>
</evidence>
<dbReference type="PROSITE" id="PS50119">
    <property type="entry name" value="ZF_BBOX"/>
    <property type="match status" value="1"/>
</dbReference>
<organism evidence="4 5">
    <name type="scientific">Tieghemostelium lacteum</name>
    <name type="common">Slime mold</name>
    <name type="synonym">Dictyostelium lacteum</name>
    <dbReference type="NCBI Taxonomy" id="361077"/>
    <lineage>
        <taxon>Eukaryota</taxon>
        <taxon>Amoebozoa</taxon>
        <taxon>Evosea</taxon>
        <taxon>Eumycetozoa</taxon>
        <taxon>Dictyostelia</taxon>
        <taxon>Dictyosteliales</taxon>
        <taxon>Raperosteliaceae</taxon>
        <taxon>Tieghemostelium</taxon>
    </lineage>
</organism>
<dbReference type="PANTHER" id="PTHR31768:SF3">
    <property type="entry name" value="B BOX-TYPE DOMAIN-CONTAINING PROTEIN-RELATED"/>
    <property type="match status" value="1"/>
</dbReference>
<dbReference type="InParanoid" id="A0A151ZE74"/>
<dbReference type="EMBL" id="LODT01000031">
    <property type="protein sequence ID" value="KYQ92219.1"/>
    <property type="molecule type" value="Genomic_DNA"/>
</dbReference>
<name>A0A151ZE74_TIELA</name>
<sequence length="516" mass="60394">MEQDGNKCIDNVHIKDCDLFCKSCFTLVCGKCFKDHKGHEITDIDDIVKLLTTNNALQLEIDELEKRKLLEKETNDLIFQTKIKEIYDSQLSQLTNQFRTLHDDLHIKEIELKRELKSYFEDNSEMYYTTISMIENELENSSQIKSFFNSSNMDKLKLMELYQQFKKSLSKGVEPSSVISTDTLVDSKYYHQSLLPKFEEISKQMSVLALKSYRSTRLKPMYNEIPQPERNVLYRFNQKSGLERYCLKTGNCDILIPHTAQFSPVHNSSYLLFQRVMIDQVIYLFYRNKSYILDLKEKDLEWVSREFNIKVSVAKPESLYCYSSIYDGKDHIYIIGGYAHTSVGNILRFNIRTREMQELGTKLLVPSDTHSLTLDGDFIYIIGGYNTDSHLNRIDRLDLRDHSIVNIAILADIKNFHAGACYVPKEGVFYLLSVYEPIFFKYDPNTKKTTPLEKPTKTNYCSILQYDDNADLLYLYRNGSPFIEVYNIENNLWSQLDLKLSEPTIHSDDYFYLNNI</sequence>
<feature type="domain" description="B box-type" evidence="3">
    <location>
        <begin position="3"/>
        <end position="44"/>
    </location>
</feature>
<dbReference type="AlphaFoldDB" id="A0A151ZE74"/>
<evidence type="ECO:0000256" key="1">
    <source>
        <dbReference type="PROSITE-ProRule" id="PRU00024"/>
    </source>
</evidence>
<accession>A0A151ZE74</accession>
<dbReference type="OMA" id="ISSCEWE"/>
<reference evidence="4 5" key="1">
    <citation type="submission" date="2015-12" db="EMBL/GenBank/DDBJ databases">
        <title>Dictyostelia acquired genes for synthesis and detection of signals that induce cell-type specialization by lateral gene transfer from prokaryotes.</title>
        <authorList>
            <person name="Gloeckner G."/>
            <person name="Schaap P."/>
        </authorList>
    </citation>
    <scope>NUCLEOTIDE SEQUENCE [LARGE SCALE GENOMIC DNA]</scope>
    <source>
        <strain evidence="4 5">TK</strain>
    </source>
</reference>
<dbReference type="OrthoDB" id="7676067at2759"/>
<proteinExistence type="predicted"/>
<keyword evidence="1" id="KW-0862">Zinc</keyword>
<evidence type="ECO:0000259" key="3">
    <source>
        <dbReference type="PROSITE" id="PS50119"/>
    </source>
</evidence>
<keyword evidence="1" id="KW-0863">Zinc-finger</keyword>
<evidence type="ECO:0000256" key="2">
    <source>
        <dbReference type="SAM" id="Coils"/>
    </source>
</evidence>
<dbReference type="InterPro" id="IPR000315">
    <property type="entry name" value="Znf_B-box"/>
</dbReference>
<gene>
    <name evidence="4" type="ORF">DLAC_07065</name>
</gene>
<dbReference type="PANTHER" id="PTHR31768">
    <property type="entry name" value="B BOX-TYPE DOMAIN-CONTAINING PROTEIN"/>
    <property type="match status" value="1"/>
</dbReference>
<dbReference type="GO" id="GO:0008270">
    <property type="term" value="F:zinc ion binding"/>
    <property type="evidence" value="ECO:0007669"/>
    <property type="project" value="UniProtKB-KW"/>
</dbReference>
<protein>
    <submittedName>
        <fullName evidence="4">RING zinc finger-containing protein</fullName>
    </submittedName>
</protein>
<evidence type="ECO:0000313" key="4">
    <source>
        <dbReference type="EMBL" id="KYQ92219.1"/>
    </source>
</evidence>